<name>A0A6G6GNW6_9FLAO</name>
<accession>A0A6G6GNW6</accession>
<dbReference type="PANTHER" id="PTHR28208:SF3">
    <property type="entry name" value="PHOSPHATIDATE PHOSPHATASE APP1"/>
    <property type="match status" value="1"/>
</dbReference>
<dbReference type="InterPro" id="IPR052935">
    <property type="entry name" value="Mg2+_PAP"/>
</dbReference>
<dbReference type="GO" id="GO:0008195">
    <property type="term" value="F:phosphatidate phosphatase activity"/>
    <property type="evidence" value="ECO:0007669"/>
    <property type="project" value="InterPro"/>
</dbReference>
<evidence type="ECO:0000313" key="2">
    <source>
        <dbReference type="EMBL" id="QIE60238.1"/>
    </source>
</evidence>
<gene>
    <name evidence="2" type="ORF">G5B37_11900</name>
</gene>
<dbReference type="AlphaFoldDB" id="A0A6G6GNW6"/>
<evidence type="ECO:0000313" key="3">
    <source>
        <dbReference type="Proteomes" id="UP000505306"/>
    </source>
</evidence>
<dbReference type="InterPro" id="IPR019236">
    <property type="entry name" value="APP1_cat"/>
</dbReference>
<protein>
    <submittedName>
        <fullName evidence="2">DUF2183 domain-containing protein</fullName>
    </submittedName>
</protein>
<dbReference type="Proteomes" id="UP000505306">
    <property type="component" value="Chromosome"/>
</dbReference>
<organism evidence="2 3">
    <name type="scientific">Rasiella rasia</name>
    <dbReference type="NCBI Taxonomy" id="2744027"/>
    <lineage>
        <taxon>Bacteria</taxon>
        <taxon>Pseudomonadati</taxon>
        <taxon>Bacteroidota</taxon>
        <taxon>Flavobacteriia</taxon>
        <taxon>Flavobacteriales</taxon>
        <taxon>Flavobacteriaceae</taxon>
        <taxon>Rasiella</taxon>
    </lineage>
</organism>
<dbReference type="RefSeq" id="WP_164680250.1">
    <property type="nucleotide sequence ID" value="NZ_CP049057.1"/>
</dbReference>
<feature type="domain" description="Phosphatidate phosphatase APP1 catalytic" evidence="1">
    <location>
        <begin position="136"/>
        <end position="291"/>
    </location>
</feature>
<dbReference type="EMBL" id="CP049057">
    <property type="protein sequence ID" value="QIE60238.1"/>
    <property type="molecule type" value="Genomic_DNA"/>
</dbReference>
<sequence length="334" mass="38422">MGIFKKDPLQIISFQSYGDENHFYCRGRALEDENIDLSKRGFFSLLKNTWKRFETDEIPFTKLRIRFPDDTVLYTTTDANGYFKVKQTVPNLAAMANGEGWVTIALSFEQPMPGRIIQNDNSFAGEILIPSKESSFGVISDIDDTILHTGVVSRLKWRLIYNTLFKNAESRSPLEGAAIFYNMLHRGGSGKEANPMFYVSHSPWNLYRYLELFLRKNNFPKGPILLRDFAQIRAKKKLDEKPQKQKEILDILKTYPKREFILIGDGGEHDPDIYIEIAETYPNRIKAIYIRSVKHTKKVLRIKGLFENFKAVPAVLVESSTQAIEHARANGFIQ</sequence>
<dbReference type="Pfam" id="PF09949">
    <property type="entry name" value="APP1_cat"/>
    <property type="match status" value="1"/>
</dbReference>
<evidence type="ECO:0000259" key="1">
    <source>
        <dbReference type="Pfam" id="PF09949"/>
    </source>
</evidence>
<dbReference type="KEGG" id="mgel:G5B37_11900"/>
<keyword evidence="3" id="KW-1185">Reference proteome</keyword>
<reference evidence="2 3" key="1">
    <citation type="submission" date="2020-02" db="EMBL/GenBank/DDBJ databases">
        <title>Complete genome sequence of Flavobacteriaceae bacterium.</title>
        <authorList>
            <person name="Kim S.-J."/>
            <person name="Kim Y.-S."/>
            <person name="Kim K.-H."/>
        </authorList>
    </citation>
    <scope>NUCLEOTIDE SEQUENCE [LARGE SCALE GENOMIC DNA]</scope>
    <source>
        <strain evidence="2 3">RR4-40</strain>
    </source>
</reference>
<dbReference type="PANTHER" id="PTHR28208">
    <property type="entry name" value="PHOSPHATIDATE PHOSPHATASE APP1"/>
    <property type="match status" value="1"/>
</dbReference>
<proteinExistence type="predicted"/>